<gene>
    <name evidence="3" type="primary">Lhfpl2</name>
</gene>
<sequence>MFTATPSPACGSSGPRTDVLPAKPGPGTGSIRTSETAPPKCVRRGPAGLRDPLAGIPCHPHPPGPCRTLPPEAGPRRPLPAAAGGGDAEWQRPAWAAIFGRLLPLRPPLGLRPGAADPRLLPPSPVRVRRGQIQAAARKLHREPGWGRLHAPGSERPGPDGTFLKLLIKTSQHCCRHK</sequence>
<dbReference type="RefSeq" id="XP_040584963.1">
    <property type="nucleotide sequence ID" value="XM_040729029.1"/>
</dbReference>
<organism evidence="2 3">
    <name type="scientific">Mesocricetus auratus</name>
    <name type="common">Golden hamster</name>
    <dbReference type="NCBI Taxonomy" id="10036"/>
    <lineage>
        <taxon>Eukaryota</taxon>
        <taxon>Metazoa</taxon>
        <taxon>Chordata</taxon>
        <taxon>Craniata</taxon>
        <taxon>Vertebrata</taxon>
        <taxon>Euteleostomi</taxon>
        <taxon>Mammalia</taxon>
        <taxon>Eutheria</taxon>
        <taxon>Euarchontoglires</taxon>
        <taxon>Glires</taxon>
        <taxon>Rodentia</taxon>
        <taxon>Myomorpha</taxon>
        <taxon>Muroidea</taxon>
        <taxon>Cricetidae</taxon>
        <taxon>Cricetinae</taxon>
        <taxon>Mesocricetus</taxon>
    </lineage>
</organism>
<proteinExistence type="predicted"/>
<accession>A0ABM2W9P3</accession>
<dbReference type="GeneID" id="101825285"/>
<dbReference type="Proteomes" id="UP000886700">
    <property type="component" value="Unplaced"/>
</dbReference>
<reference evidence="3" key="1">
    <citation type="submission" date="2025-08" db="UniProtKB">
        <authorList>
            <consortium name="RefSeq"/>
        </authorList>
    </citation>
    <scope>IDENTIFICATION</scope>
    <source>
        <tissue evidence="3">Liver</tissue>
    </source>
</reference>
<feature type="region of interest" description="Disordered" evidence="1">
    <location>
        <begin position="1"/>
        <end position="87"/>
    </location>
</feature>
<evidence type="ECO:0000313" key="3">
    <source>
        <dbReference type="RefSeq" id="XP_040584963.1"/>
    </source>
</evidence>
<protein>
    <submittedName>
        <fullName evidence="3">LHFPL tetraspan subfamily member 2 protein isoform X2</fullName>
    </submittedName>
</protein>
<keyword evidence="2" id="KW-1185">Reference proteome</keyword>
<evidence type="ECO:0000256" key="1">
    <source>
        <dbReference type="SAM" id="MobiDB-lite"/>
    </source>
</evidence>
<evidence type="ECO:0000313" key="2">
    <source>
        <dbReference type="Proteomes" id="UP000886700"/>
    </source>
</evidence>
<name>A0ABM2W9P3_MESAU</name>